<dbReference type="Gene3D" id="1.10.510.10">
    <property type="entry name" value="Transferase(Phosphotransferase) domain 1"/>
    <property type="match status" value="1"/>
</dbReference>
<evidence type="ECO:0000313" key="11">
    <source>
        <dbReference type="EMBL" id="NXY20351.1"/>
    </source>
</evidence>
<dbReference type="PANTHER" id="PTHR22984">
    <property type="entry name" value="SERINE/THREONINE-PROTEIN KINASE PIM"/>
    <property type="match status" value="1"/>
</dbReference>
<comment type="catalytic activity">
    <reaction evidence="9">
        <text>L-seryl-[protein] + ATP = O-phospho-L-seryl-[protein] + ADP + H(+)</text>
        <dbReference type="Rhea" id="RHEA:17989"/>
        <dbReference type="Rhea" id="RHEA-COMP:9863"/>
        <dbReference type="Rhea" id="RHEA-COMP:11604"/>
        <dbReference type="ChEBI" id="CHEBI:15378"/>
        <dbReference type="ChEBI" id="CHEBI:29999"/>
        <dbReference type="ChEBI" id="CHEBI:30616"/>
        <dbReference type="ChEBI" id="CHEBI:83421"/>
        <dbReference type="ChEBI" id="CHEBI:456216"/>
        <dbReference type="EC" id="2.7.11.1"/>
    </reaction>
</comment>
<evidence type="ECO:0000259" key="10">
    <source>
        <dbReference type="PROSITE" id="PS50011"/>
    </source>
</evidence>
<dbReference type="EMBL" id="WBMZ01009380">
    <property type="protein sequence ID" value="NXY20351.1"/>
    <property type="molecule type" value="Genomic_DNA"/>
</dbReference>
<feature type="domain" description="Protein kinase" evidence="10">
    <location>
        <begin position="1"/>
        <end position="106"/>
    </location>
</feature>
<dbReference type="GO" id="GO:0005524">
    <property type="term" value="F:ATP binding"/>
    <property type="evidence" value="ECO:0007669"/>
    <property type="project" value="UniProtKB-KW"/>
</dbReference>
<reference evidence="11" key="1">
    <citation type="submission" date="2020-02" db="EMBL/GenBank/DDBJ databases">
        <title>Bird 10,000 Genomes (B10K) Project - Family phase.</title>
        <authorList>
            <person name="Zhang G."/>
        </authorList>
    </citation>
    <scope>NUCLEOTIDE SEQUENCE</scope>
    <source>
        <strain evidence="11">B10K-DU-029-61</strain>
        <tissue evidence="11">Blood</tissue>
    </source>
</reference>
<comment type="catalytic activity">
    <reaction evidence="8">
        <text>L-threonyl-[protein] + ATP = O-phospho-L-threonyl-[protein] + ADP + H(+)</text>
        <dbReference type="Rhea" id="RHEA:46608"/>
        <dbReference type="Rhea" id="RHEA-COMP:11060"/>
        <dbReference type="Rhea" id="RHEA-COMP:11605"/>
        <dbReference type="ChEBI" id="CHEBI:15378"/>
        <dbReference type="ChEBI" id="CHEBI:30013"/>
        <dbReference type="ChEBI" id="CHEBI:30616"/>
        <dbReference type="ChEBI" id="CHEBI:61977"/>
        <dbReference type="ChEBI" id="CHEBI:456216"/>
        <dbReference type="EC" id="2.7.11.1"/>
    </reaction>
</comment>
<evidence type="ECO:0000256" key="9">
    <source>
        <dbReference type="ARBA" id="ARBA00048679"/>
    </source>
</evidence>
<evidence type="ECO:0000256" key="4">
    <source>
        <dbReference type="ARBA" id="ARBA00022679"/>
    </source>
</evidence>
<dbReference type="EC" id="2.7.11.1" evidence="2"/>
<dbReference type="Pfam" id="PF00069">
    <property type="entry name" value="Pkinase"/>
    <property type="match status" value="1"/>
</dbReference>
<dbReference type="PANTHER" id="PTHR22984:SF11">
    <property type="entry name" value="AURORA KINASE-RELATED"/>
    <property type="match status" value="1"/>
</dbReference>
<comment type="similarity">
    <text evidence="1">Belongs to the protein kinase superfamily. CAMK Ser/Thr protein kinase family. PIM subfamily.</text>
</comment>
<evidence type="ECO:0000256" key="8">
    <source>
        <dbReference type="ARBA" id="ARBA00047899"/>
    </source>
</evidence>
<evidence type="ECO:0000256" key="5">
    <source>
        <dbReference type="ARBA" id="ARBA00022741"/>
    </source>
</evidence>
<evidence type="ECO:0000313" key="12">
    <source>
        <dbReference type="Proteomes" id="UP000658642"/>
    </source>
</evidence>
<dbReference type="OrthoDB" id="10252171at2759"/>
<evidence type="ECO:0000256" key="1">
    <source>
        <dbReference type="ARBA" id="ARBA00005505"/>
    </source>
</evidence>
<feature type="non-terminal residue" evidence="11">
    <location>
        <position position="1"/>
    </location>
</feature>
<evidence type="ECO:0000256" key="3">
    <source>
        <dbReference type="ARBA" id="ARBA00022527"/>
    </source>
</evidence>
<keyword evidence="12" id="KW-1185">Reference proteome</keyword>
<dbReference type="InterPro" id="IPR008271">
    <property type="entry name" value="Ser/Thr_kinase_AS"/>
</dbReference>
<dbReference type="InterPro" id="IPR011009">
    <property type="entry name" value="Kinase-like_dom_sf"/>
</dbReference>
<keyword evidence="7" id="KW-0067">ATP-binding</keyword>
<dbReference type="Proteomes" id="UP000658642">
    <property type="component" value="Unassembled WGS sequence"/>
</dbReference>
<dbReference type="InterPro" id="IPR000719">
    <property type="entry name" value="Prot_kinase_dom"/>
</dbReference>
<dbReference type="SUPFAM" id="SSF56112">
    <property type="entry name" value="Protein kinase-like (PK-like)"/>
    <property type="match status" value="1"/>
</dbReference>
<feature type="non-terminal residue" evidence="11">
    <location>
        <position position="106"/>
    </location>
</feature>
<dbReference type="AlphaFoldDB" id="A0A852P857"/>
<comment type="caution">
    <text evidence="11">The sequence shown here is derived from an EMBL/GenBank/DDBJ whole genome shotgun (WGS) entry which is preliminary data.</text>
</comment>
<evidence type="ECO:0000256" key="2">
    <source>
        <dbReference type="ARBA" id="ARBA00012513"/>
    </source>
</evidence>
<dbReference type="PROSITE" id="PS00108">
    <property type="entry name" value="PROTEIN_KINASE_ST"/>
    <property type="match status" value="1"/>
</dbReference>
<name>A0A852P857_9PASS</name>
<dbReference type="InterPro" id="IPR051138">
    <property type="entry name" value="PIM_Ser/Thr_kinase"/>
</dbReference>
<protein>
    <recommendedName>
        <fullName evidence="2">non-specific serine/threonine protein kinase</fullName>
        <ecNumber evidence="2">2.7.11.1</ecNumber>
    </recommendedName>
</protein>
<sequence length="106" mass="11995">VQHCTSCSILHQDIKPQNILLELATGQLKLMGFGCATFLRDTAYTTFAGTLASSPPEWTYFKRYHGEAATIWSLGIVLYQMVCRKHPFQKGGKITWGWLMFPPRVS</sequence>
<dbReference type="GO" id="GO:0043066">
    <property type="term" value="P:negative regulation of apoptotic process"/>
    <property type="evidence" value="ECO:0007669"/>
    <property type="project" value="TreeGrafter"/>
</dbReference>
<dbReference type="GO" id="GO:0004674">
    <property type="term" value="F:protein serine/threonine kinase activity"/>
    <property type="evidence" value="ECO:0007669"/>
    <property type="project" value="UniProtKB-KW"/>
</dbReference>
<evidence type="ECO:0000256" key="6">
    <source>
        <dbReference type="ARBA" id="ARBA00022777"/>
    </source>
</evidence>
<keyword evidence="5" id="KW-0547">Nucleotide-binding</keyword>
<evidence type="ECO:0000256" key="7">
    <source>
        <dbReference type="ARBA" id="ARBA00022840"/>
    </source>
</evidence>
<accession>A0A852P857</accession>
<keyword evidence="4" id="KW-0808">Transferase</keyword>
<dbReference type="PROSITE" id="PS50011">
    <property type="entry name" value="PROTEIN_KINASE_DOM"/>
    <property type="match status" value="1"/>
</dbReference>
<dbReference type="GO" id="GO:0005737">
    <property type="term" value="C:cytoplasm"/>
    <property type="evidence" value="ECO:0007669"/>
    <property type="project" value="TreeGrafter"/>
</dbReference>
<gene>
    <name evidence="11" type="primary">Pim3_1</name>
    <name evidence="11" type="ORF">ATRCLA_R03031</name>
</gene>
<keyword evidence="3" id="KW-0723">Serine/threonine-protein kinase</keyword>
<organism evidence="11 12">
    <name type="scientific">Atrichornis clamosus</name>
    <dbReference type="NCBI Taxonomy" id="449594"/>
    <lineage>
        <taxon>Eukaryota</taxon>
        <taxon>Metazoa</taxon>
        <taxon>Chordata</taxon>
        <taxon>Craniata</taxon>
        <taxon>Vertebrata</taxon>
        <taxon>Euteleostomi</taxon>
        <taxon>Archelosauria</taxon>
        <taxon>Archosauria</taxon>
        <taxon>Dinosauria</taxon>
        <taxon>Saurischia</taxon>
        <taxon>Theropoda</taxon>
        <taxon>Coelurosauria</taxon>
        <taxon>Aves</taxon>
        <taxon>Neognathae</taxon>
        <taxon>Neoaves</taxon>
        <taxon>Telluraves</taxon>
        <taxon>Australaves</taxon>
        <taxon>Passeriformes</taxon>
        <taxon>Menuridae</taxon>
        <taxon>Atrichornis</taxon>
    </lineage>
</organism>
<dbReference type="GO" id="GO:0007346">
    <property type="term" value="P:regulation of mitotic cell cycle"/>
    <property type="evidence" value="ECO:0007669"/>
    <property type="project" value="TreeGrafter"/>
</dbReference>
<keyword evidence="6 11" id="KW-0418">Kinase</keyword>
<proteinExistence type="inferred from homology"/>